<dbReference type="Proteomes" id="UP000320547">
    <property type="component" value="Unassembled WGS sequence"/>
</dbReference>
<dbReference type="CDD" id="cd20303">
    <property type="entry name" value="cupin_ChrR_1"/>
    <property type="match status" value="1"/>
</dbReference>
<dbReference type="InterPro" id="IPR025979">
    <property type="entry name" value="ChrR-like_cupin_dom"/>
</dbReference>
<dbReference type="Gene3D" id="2.60.120.10">
    <property type="entry name" value="Jelly Rolls"/>
    <property type="match status" value="1"/>
</dbReference>
<evidence type="ECO:0000313" key="3">
    <source>
        <dbReference type="Proteomes" id="UP000320547"/>
    </source>
</evidence>
<evidence type="ECO:0000313" key="2">
    <source>
        <dbReference type="EMBL" id="TWJ09626.1"/>
    </source>
</evidence>
<organism evidence="2 3">
    <name type="scientific">Altererythrobacter ishigakiensis</name>
    <dbReference type="NCBI Taxonomy" id="476157"/>
    <lineage>
        <taxon>Bacteria</taxon>
        <taxon>Pseudomonadati</taxon>
        <taxon>Pseudomonadota</taxon>
        <taxon>Alphaproteobacteria</taxon>
        <taxon>Sphingomonadales</taxon>
        <taxon>Erythrobacteraceae</taxon>
        <taxon>Altererythrobacter</taxon>
    </lineage>
</organism>
<dbReference type="RefSeq" id="WP_067600846.1">
    <property type="nucleotide sequence ID" value="NZ_CP015963.1"/>
</dbReference>
<dbReference type="InterPro" id="IPR011051">
    <property type="entry name" value="RmlC_Cupin_sf"/>
</dbReference>
<gene>
    <name evidence="2" type="ORF">JN10_1265</name>
</gene>
<keyword evidence="3" id="KW-1185">Reference proteome</keyword>
<protein>
    <submittedName>
        <fullName evidence="2">ChrR-like anti-ECFsigma factor</fullName>
    </submittedName>
</protein>
<name>A0A562UVI2_9SPHN</name>
<dbReference type="STRING" id="476157.GCA_001663155_02088"/>
<dbReference type="AlphaFoldDB" id="A0A562UVI2"/>
<dbReference type="SUPFAM" id="SSF51182">
    <property type="entry name" value="RmlC-like cupins"/>
    <property type="match status" value="2"/>
</dbReference>
<dbReference type="OrthoDB" id="9801227at2"/>
<dbReference type="Pfam" id="PF12973">
    <property type="entry name" value="Cupin_7"/>
    <property type="match status" value="1"/>
</dbReference>
<feature type="domain" description="ChrR-like cupin" evidence="1">
    <location>
        <begin position="11"/>
        <end position="111"/>
    </location>
</feature>
<evidence type="ECO:0000259" key="1">
    <source>
        <dbReference type="Pfam" id="PF12973"/>
    </source>
</evidence>
<reference evidence="2 3" key="1">
    <citation type="submission" date="2019-07" db="EMBL/GenBank/DDBJ databases">
        <title>Genomic Encyclopedia of Archaeal and Bacterial Type Strains, Phase II (KMG-II): from individual species to whole genera.</title>
        <authorList>
            <person name="Goeker M."/>
        </authorList>
    </citation>
    <scope>NUCLEOTIDE SEQUENCE [LARGE SCALE GENOMIC DNA]</scope>
    <source>
        <strain evidence="2 3">ATCC BAA-2084</strain>
    </source>
</reference>
<comment type="caution">
    <text evidence="2">The sequence shown here is derived from an EMBL/GenBank/DDBJ whole genome shotgun (WGS) entry which is preliminary data.</text>
</comment>
<dbReference type="InterPro" id="IPR014710">
    <property type="entry name" value="RmlC-like_jellyroll"/>
</dbReference>
<accession>A0A562UVI2</accession>
<proteinExistence type="predicted"/>
<sequence length="225" mass="25005">MKINAKFDEFIAIDTETMDWVPSPMAGVDRRMLDRIGDEVARATSIVRYAPGSHFTEHTHSGGEEFIVLDGVFQDEHGDYPAGTYVRNPPGTHHIPRSDEGCTIFVKLWQFDPADQDQFAVDLISANLDFVHGEPGVSRLVLSDRPDELVRLEEWQSDTVRRFGEDGGAELLVLSGEIALDGETFGKHSWIRIPVGDQRQIGGAAGGARVWIKTRHLSEIKAPKV</sequence>
<dbReference type="EMBL" id="VLLK01000001">
    <property type="protein sequence ID" value="TWJ09626.1"/>
    <property type="molecule type" value="Genomic_DNA"/>
</dbReference>